<keyword evidence="2" id="KW-1185">Reference proteome</keyword>
<sequence>MVNITSAEAGKGIAAALLSRHHDWLLFIIDSNAEHCKKRPKLTTTFTFPNGRICTGAWFPGSRPRIPTFVEYDRVFVSSRQTPLPMMYAEVLLQWKGHIDVGRTLTATRK</sequence>
<evidence type="ECO:0000313" key="1">
    <source>
        <dbReference type="EMBL" id="KAK6749639.1"/>
    </source>
</evidence>
<name>A0ABR1DGM4_NECAM</name>
<evidence type="ECO:0000313" key="2">
    <source>
        <dbReference type="Proteomes" id="UP001303046"/>
    </source>
</evidence>
<comment type="caution">
    <text evidence="1">The sequence shown here is derived from an EMBL/GenBank/DDBJ whole genome shotgun (WGS) entry which is preliminary data.</text>
</comment>
<organism evidence="1 2">
    <name type="scientific">Necator americanus</name>
    <name type="common">Human hookworm</name>
    <dbReference type="NCBI Taxonomy" id="51031"/>
    <lineage>
        <taxon>Eukaryota</taxon>
        <taxon>Metazoa</taxon>
        <taxon>Ecdysozoa</taxon>
        <taxon>Nematoda</taxon>
        <taxon>Chromadorea</taxon>
        <taxon>Rhabditida</taxon>
        <taxon>Rhabditina</taxon>
        <taxon>Rhabditomorpha</taxon>
        <taxon>Strongyloidea</taxon>
        <taxon>Ancylostomatidae</taxon>
        <taxon>Bunostominae</taxon>
        <taxon>Necator</taxon>
    </lineage>
</organism>
<dbReference type="EMBL" id="JAVFWL010000004">
    <property type="protein sequence ID" value="KAK6749639.1"/>
    <property type="molecule type" value="Genomic_DNA"/>
</dbReference>
<proteinExistence type="predicted"/>
<protein>
    <submittedName>
        <fullName evidence="1">Uncharacterized protein</fullName>
    </submittedName>
</protein>
<dbReference type="Proteomes" id="UP001303046">
    <property type="component" value="Unassembled WGS sequence"/>
</dbReference>
<reference evidence="1 2" key="1">
    <citation type="submission" date="2023-08" db="EMBL/GenBank/DDBJ databases">
        <title>A Necator americanus chromosomal reference genome.</title>
        <authorList>
            <person name="Ilik V."/>
            <person name="Petrzelkova K.J."/>
            <person name="Pardy F."/>
            <person name="Fuh T."/>
            <person name="Niatou-Singa F.S."/>
            <person name="Gouil Q."/>
            <person name="Baker L."/>
            <person name="Ritchie M.E."/>
            <person name="Jex A.R."/>
            <person name="Gazzola D."/>
            <person name="Li H."/>
            <person name="Toshio Fujiwara R."/>
            <person name="Zhan B."/>
            <person name="Aroian R.V."/>
            <person name="Pafco B."/>
            <person name="Schwarz E.M."/>
        </authorList>
    </citation>
    <scope>NUCLEOTIDE SEQUENCE [LARGE SCALE GENOMIC DNA]</scope>
    <source>
        <strain evidence="1 2">Aroian</strain>
        <tissue evidence="1">Whole animal</tissue>
    </source>
</reference>
<accession>A0ABR1DGM4</accession>
<gene>
    <name evidence="1" type="primary">Necator_chrIV.g15239</name>
    <name evidence="1" type="ORF">RB195_001944</name>
</gene>